<reference evidence="4 5" key="1">
    <citation type="submission" date="2017-02" db="EMBL/GenBank/DDBJ databases">
        <title>Genome sequence of the nitrite-oxidizing bacterium Nitrobacter vulgaris strain Ab1.</title>
        <authorList>
            <person name="Mellbye B.L."/>
            <person name="Davis E.W."/>
            <person name="Spieck E."/>
            <person name="Chang J.H."/>
            <person name="Bottomley P.J."/>
            <person name="Sayavedra-Soto L.A."/>
        </authorList>
    </citation>
    <scope>NUCLEOTIDE SEQUENCE [LARGE SCALE GENOMIC DNA]</scope>
    <source>
        <strain evidence="4 5">Ab1</strain>
    </source>
</reference>
<feature type="region of interest" description="Disordered" evidence="3">
    <location>
        <begin position="1"/>
        <end position="22"/>
    </location>
</feature>
<dbReference type="AlphaFoldDB" id="A0A1V4HV11"/>
<dbReference type="EMBL" id="MWPQ01000055">
    <property type="protein sequence ID" value="OPH81764.1"/>
    <property type="molecule type" value="Genomic_DNA"/>
</dbReference>
<sequence>MASGAAFKPQVETKEVSAPERAKEIEKHTSAAVIRLGSPVGAAENFFLFGLTAAEVERLKAGGYAPREFYESNPELREAIDLISSGFFSNGDRALFQPLVESLITRDDYMLLADYQAYVECQQSVSRAYSDQSAWTRMSILNCARVGRFSSDRSIREYCRDIWNVRPIQSVAGRWVRLRTAVD</sequence>
<keyword evidence="2" id="KW-0119">Carbohydrate metabolism</keyword>
<dbReference type="GO" id="GO:0005737">
    <property type="term" value="C:cytoplasm"/>
    <property type="evidence" value="ECO:0007669"/>
    <property type="project" value="TreeGrafter"/>
</dbReference>
<dbReference type="RefSeq" id="WP_079448115.1">
    <property type="nucleotide sequence ID" value="NZ_MWPQ01000055.1"/>
</dbReference>
<dbReference type="Gene3D" id="3.40.50.2000">
    <property type="entry name" value="Glycogen Phosphorylase B"/>
    <property type="match status" value="2"/>
</dbReference>
<accession>A0A1V4HV11</accession>
<comment type="function">
    <text evidence="2">Allosteric enzyme that catalyzes the rate-limiting step in glycogen catabolism, the phosphorolytic cleavage of glycogen to produce glucose-1-phosphate, and plays a central role in maintaining cellular and organismal glucose homeostasis.</text>
</comment>
<dbReference type="InterPro" id="IPR000811">
    <property type="entry name" value="Glyco_trans_35"/>
</dbReference>
<name>A0A1V4HV11_NITVU</name>
<dbReference type="STRING" id="29421.B2M20_16530"/>
<protein>
    <recommendedName>
        <fullName evidence="2">Alpha-1,4 glucan phosphorylase</fullName>
        <ecNumber evidence="2">2.4.1.1</ecNumber>
    </recommendedName>
</protein>
<comment type="similarity">
    <text evidence="1 2">Belongs to the glycogen phosphorylase family.</text>
</comment>
<organism evidence="4 5">
    <name type="scientific">Nitrobacter vulgaris</name>
    <dbReference type="NCBI Taxonomy" id="29421"/>
    <lineage>
        <taxon>Bacteria</taxon>
        <taxon>Pseudomonadati</taxon>
        <taxon>Pseudomonadota</taxon>
        <taxon>Alphaproteobacteria</taxon>
        <taxon>Hyphomicrobiales</taxon>
        <taxon>Nitrobacteraceae</taxon>
        <taxon>Nitrobacter</taxon>
    </lineage>
</organism>
<dbReference type="SUPFAM" id="SSF53756">
    <property type="entry name" value="UDP-Glycosyltransferase/glycogen phosphorylase"/>
    <property type="match status" value="1"/>
</dbReference>
<evidence type="ECO:0000313" key="5">
    <source>
        <dbReference type="Proteomes" id="UP000189940"/>
    </source>
</evidence>
<dbReference type="GO" id="GO:0008184">
    <property type="term" value="F:glycogen phosphorylase activity"/>
    <property type="evidence" value="ECO:0007669"/>
    <property type="project" value="InterPro"/>
</dbReference>
<dbReference type="GO" id="GO:0030170">
    <property type="term" value="F:pyridoxal phosphate binding"/>
    <property type="evidence" value="ECO:0007669"/>
    <property type="project" value="TreeGrafter"/>
</dbReference>
<comment type="catalytic activity">
    <reaction evidence="2">
        <text>[(1-&gt;4)-alpha-D-glucosyl](n) + phosphate = [(1-&gt;4)-alpha-D-glucosyl](n-1) + alpha-D-glucose 1-phosphate</text>
        <dbReference type="Rhea" id="RHEA:41732"/>
        <dbReference type="Rhea" id="RHEA-COMP:9584"/>
        <dbReference type="Rhea" id="RHEA-COMP:9586"/>
        <dbReference type="ChEBI" id="CHEBI:15444"/>
        <dbReference type="ChEBI" id="CHEBI:43474"/>
        <dbReference type="ChEBI" id="CHEBI:58601"/>
        <dbReference type="EC" id="2.4.1.1"/>
    </reaction>
</comment>
<keyword evidence="2" id="KW-0328">Glycosyltransferase</keyword>
<dbReference type="PANTHER" id="PTHR11468:SF3">
    <property type="entry name" value="GLYCOGEN PHOSPHORYLASE, LIVER FORM"/>
    <property type="match status" value="1"/>
</dbReference>
<keyword evidence="5" id="KW-1185">Reference proteome</keyword>
<evidence type="ECO:0000256" key="2">
    <source>
        <dbReference type="RuleBase" id="RU000587"/>
    </source>
</evidence>
<evidence type="ECO:0000256" key="3">
    <source>
        <dbReference type="SAM" id="MobiDB-lite"/>
    </source>
</evidence>
<dbReference type="PANTHER" id="PTHR11468">
    <property type="entry name" value="GLYCOGEN PHOSPHORYLASE"/>
    <property type="match status" value="1"/>
</dbReference>
<feature type="compositionally biased region" description="Basic and acidic residues" evidence="3">
    <location>
        <begin position="11"/>
        <end position="22"/>
    </location>
</feature>
<proteinExistence type="inferred from homology"/>
<dbReference type="OrthoDB" id="7229284at2"/>
<evidence type="ECO:0000313" key="4">
    <source>
        <dbReference type="EMBL" id="OPH81764.1"/>
    </source>
</evidence>
<keyword evidence="2" id="KW-0663">Pyridoxal phosphate</keyword>
<dbReference type="GO" id="GO:0005980">
    <property type="term" value="P:glycogen catabolic process"/>
    <property type="evidence" value="ECO:0007669"/>
    <property type="project" value="TreeGrafter"/>
</dbReference>
<dbReference type="EC" id="2.4.1.1" evidence="2"/>
<dbReference type="Proteomes" id="UP000189940">
    <property type="component" value="Unassembled WGS sequence"/>
</dbReference>
<dbReference type="Pfam" id="PF00343">
    <property type="entry name" value="Phosphorylase"/>
    <property type="match status" value="1"/>
</dbReference>
<comment type="cofactor">
    <cofactor evidence="2">
        <name>pyridoxal 5'-phosphate</name>
        <dbReference type="ChEBI" id="CHEBI:597326"/>
    </cofactor>
</comment>
<keyword evidence="2" id="KW-0808">Transferase</keyword>
<gene>
    <name evidence="4" type="ORF">B2M20_16530</name>
</gene>
<comment type="caution">
    <text evidence="4">The sequence shown here is derived from an EMBL/GenBank/DDBJ whole genome shotgun (WGS) entry which is preliminary data.</text>
</comment>
<evidence type="ECO:0000256" key="1">
    <source>
        <dbReference type="ARBA" id="ARBA00006047"/>
    </source>
</evidence>